<reference evidence="7" key="2">
    <citation type="submission" date="2023-01" db="EMBL/GenBank/DDBJ databases">
        <title>Draft genome sequence of Agaribacter marinus strain NBRC 110023.</title>
        <authorList>
            <person name="Sun Q."/>
            <person name="Mori K."/>
        </authorList>
    </citation>
    <scope>NUCLEOTIDE SEQUENCE</scope>
    <source>
        <strain evidence="7">NBRC 110023</strain>
    </source>
</reference>
<comment type="caution">
    <text evidence="7">The sequence shown here is derived from an EMBL/GenBank/DDBJ whole genome shotgun (WGS) entry which is preliminary data.</text>
</comment>
<evidence type="ECO:0000259" key="6">
    <source>
        <dbReference type="PROSITE" id="PS51007"/>
    </source>
</evidence>
<dbReference type="GO" id="GO:0020037">
    <property type="term" value="F:heme binding"/>
    <property type="evidence" value="ECO:0007669"/>
    <property type="project" value="InterPro"/>
</dbReference>
<evidence type="ECO:0000256" key="1">
    <source>
        <dbReference type="ARBA" id="ARBA00022617"/>
    </source>
</evidence>
<organism evidence="7 8">
    <name type="scientific">Agaribacter marinus</name>
    <dbReference type="NCBI Taxonomy" id="1431249"/>
    <lineage>
        <taxon>Bacteria</taxon>
        <taxon>Pseudomonadati</taxon>
        <taxon>Pseudomonadota</taxon>
        <taxon>Gammaproteobacteria</taxon>
        <taxon>Alteromonadales</taxon>
        <taxon>Alteromonadaceae</taxon>
        <taxon>Agaribacter</taxon>
    </lineage>
</organism>
<keyword evidence="3 4" id="KW-0408">Iron</keyword>
<accession>A0AA37WK21</accession>
<dbReference type="GO" id="GO:0046872">
    <property type="term" value="F:metal ion binding"/>
    <property type="evidence" value="ECO:0007669"/>
    <property type="project" value="UniProtKB-KW"/>
</dbReference>
<dbReference type="PROSITE" id="PS51007">
    <property type="entry name" value="CYTC"/>
    <property type="match status" value="1"/>
</dbReference>
<feature type="chain" id="PRO_5041451689" description="Cytochrome c domain-containing protein" evidence="5">
    <location>
        <begin position="26"/>
        <end position="464"/>
    </location>
</feature>
<evidence type="ECO:0000313" key="7">
    <source>
        <dbReference type="EMBL" id="GLR72902.1"/>
    </source>
</evidence>
<protein>
    <recommendedName>
        <fullName evidence="6">Cytochrome c domain-containing protein</fullName>
    </recommendedName>
</protein>
<proteinExistence type="predicted"/>
<evidence type="ECO:0000256" key="4">
    <source>
        <dbReference type="PROSITE-ProRule" id="PRU00433"/>
    </source>
</evidence>
<sequence>MRLSCRLLFTLFLGVCIGVNVSAQSEVNGTTSLSLDAQLDEELRALSIDKTTLAQGKNKYILYCLACHAKDLSGGNGFNLKDGVWVHGNRPSDLFNSVSRGFLAQGMPSFKDILSENDRKQIVAYVMSKREGFDNLTYEVYALDSNDDTSLVGKTPIKTGKLHDNLMDFTIPEIKEFGVVFEGDFYTYNDQPTRFRMGGRAFDLMTLEIDGESVEKLWKKGWNPTWLLKPGKQYIKLTYLSSKNPDYLDTNFLGYVTPEDGSIKYFATTARAQGLMANRTYNIEAKAHPVLQRKKIHKLPAGTISVGLPEKVNFAFDPSKCAINALWVGDFLNIGPNIDRRTGDPSLPLSEFIFFAPNGISPSQGNCEYLGYARNQNIRFNYLLNGIDVSLSANSLEKHRISFIFEIKKLDVDGENKKMTFSLPDIPSLKYLSEDGAIDELGWSFYPKENTSFKLDVLVSKDSS</sequence>
<gene>
    <name evidence="7" type="ORF">GCM10007852_38100</name>
</gene>
<keyword evidence="8" id="KW-1185">Reference proteome</keyword>
<dbReference type="Gene3D" id="1.10.760.10">
    <property type="entry name" value="Cytochrome c-like domain"/>
    <property type="match status" value="1"/>
</dbReference>
<dbReference type="EMBL" id="BSOT01000019">
    <property type="protein sequence ID" value="GLR72902.1"/>
    <property type="molecule type" value="Genomic_DNA"/>
</dbReference>
<dbReference type="RefSeq" id="WP_284219321.1">
    <property type="nucleotide sequence ID" value="NZ_BSOT01000019.1"/>
</dbReference>
<feature type="signal peptide" evidence="5">
    <location>
        <begin position="1"/>
        <end position="25"/>
    </location>
</feature>
<keyword evidence="5" id="KW-0732">Signal</keyword>
<name>A0AA37WK21_9ALTE</name>
<dbReference type="Pfam" id="PF13442">
    <property type="entry name" value="Cytochrome_CBB3"/>
    <property type="match status" value="1"/>
</dbReference>
<dbReference type="InterPro" id="IPR036909">
    <property type="entry name" value="Cyt_c-like_dom_sf"/>
</dbReference>
<keyword evidence="1 4" id="KW-0349">Heme</keyword>
<feature type="domain" description="Cytochrome c" evidence="6">
    <location>
        <begin position="51"/>
        <end position="130"/>
    </location>
</feature>
<evidence type="ECO:0000256" key="2">
    <source>
        <dbReference type="ARBA" id="ARBA00022723"/>
    </source>
</evidence>
<dbReference type="Proteomes" id="UP001156601">
    <property type="component" value="Unassembled WGS sequence"/>
</dbReference>
<evidence type="ECO:0000256" key="3">
    <source>
        <dbReference type="ARBA" id="ARBA00023004"/>
    </source>
</evidence>
<keyword evidence="2 4" id="KW-0479">Metal-binding</keyword>
<dbReference type="AlphaFoldDB" id="A0AA37WK21"/>
<dbReference type="GO" id="GO:0009055">
    <property type="term" value="F:electron transfer activity"/>
    <property type="evidence" value="ECO:0007669"/>
    <property type="project" value="InterPro"/>
</dbReference>
<dbReference type="SUPFAM" id="SSF46626">
    <property type="entry name" value="Cytochrome c"/>
    <property type="match status" value="1"/>
</dbReference>
<evidence type="ECO:0000313" key="8">
    <source>
        <dbReference type="Proteomes" id="UP001156601"/>
    </source>
</evidence>
<evidence type="ECO:0000256" key="5">
    <source>
        <dbReference type="SAM" id="SignalP"/>
    </source>
</evidence>
<dbReference type="InterPro" id="IPR009056">
    <property type="entry name" value="Cyt_c-like_dom"/>
</dbReference>
<reference evidence="7" key="1">
    <citation type="journal article" date="2014" name="Int. J. Syst. Evol. Microbiol.">
        <title>Complete genome sequence of Corynebacterium casei LMG S-19264T (=DSM 44701T), isolated from a smear-ripened cheese.</title>
        <authorList>
            <consortium name="US DOE Joint Genome Institute (JGI-PGF)"/>
            <person name="Walter F."/>
            <person name="Albersmeier A."/>
            <person name="Kalinowski J."/>
            <person name="Ruckert C."/>
        </authorList>
    </citation>
    <scope>NUCLEOTIDE SEQUENCE</scope>
    <source>
        <strain evidence="7">NBRC 110023</strain>
    </source>
</reference>